<protein>
    <submittedName>
        <fullName evidence="1">Uncharacterized protein</fullName>
    </submittedName>
</protein>
<dbReference type="OrthoDB" id="1740797at2759"/>
<sequence length="78" mass="9020">MLPKFHGLTGEDPHKIIGRLHQDEDISIFPGWSCKRLVVSTIVFFNTGGHMKPMFLEKFFPASKTTTIRKILWDRATF</sequence>
<dbReference type="Proteomes" id="UP000257109">
    <property type="component" value="Unassembled WGS sequence"/>
</dbReference>
<evidence type="ECO:0000313" key="1">
    <source>
        <dbReference type="EMBL" id="RDY11038.1"/>
    </source>
</evidence>
<proteinExistence type="predicted"/>
<comment type="caution">
    <text evidence="1">The sequence shown here is derived from an EMBL/GenBank/DDBJ whole genome shotgun (WGS) entry which is preliminary data.</text>
</comment>
<feature type="non-terminal residue" evidence="1">
    <location>
        <position position="1"/>
    </location>
</feature>
<dbReference type="AlphaFoldDB" id="A0A371I7N6"/>
<keyword evidence="2" id="KW-1185">Reference proteome</keyword>
<accession>A0A371I7N6</accession>
<reference evidence="1" key="1">
    <citation type="submission" date="2018-05" db="EMBL/GenBank/DDBJ databases">
        <title>Draft genome of Mucuna pruriens seed.</title>
        <authorList>
            <person name="Nnadi N.E."/>
            <person name="Vos R."/>
            <person name="Hasami M.H."/>
            <person name="Devisetty U.K."/>
            <person name="Aguiy J.C."/>
        </authorList>
    </citation>
    <scope>NUCLEOTIDE SEQUENCE [LARGE SCALE GENOMIC DNA]</scope>
    <source>
        <strain evidence="1">JCA_2017</strain>
    </source>
</reference>
<evidence type="ECO:0000313" key="2">
    <source>
        <dbReference type="Proteomes" id="UP000257109"/>
    </source>
</evidence>
<name>A0A371I7N6_MUCPR</name>
<organism evidence="1 2">
    <name type="scientific">Mucuna pruriens</name>
    <name type="common">Velvet bean</name>
    <name type="synonym">Dolichos pruriens</name>
    <dbReference type="NCBI Taxonomy" id="157652"/>
    <lineage>
        <taxon>Eukaryota</taxon>
        <taxon>Viridiplantae</taxon>
        <taxon>Streptophyta</taxon>
        <taxon>Embryophyta</taxon>
        <taxon>Tracheophyta</taxon>
        <taxon>Spermatophyta</taxon>
        <taxon>Magnoliopsida</taxon>
        <taxon>eudicotyledons</taxon>
        <taxon>Gunneridae</taxon>
        <taxon>Pentapetalae</taxon>
        <taxon>rosids</taxon>
        <taxon>fabids</taxon>
        <taxon>Fabales</taxon>
        <taxon>Fabaceae</taxon>
        <taxon>Papilionoideae</taxon>
        <taxon>50 kb inversion clade</taxon>
        <taxon>NPAAA clade</taxon>
        <taxon>indigoferoid/millettioid clade</taxon>
        <taxon>Phaseoleae</taxon>
        <taxon>Mucuna</taxon>
    </lineage>
</organism>
<gene>
    <name evidence="1" type="ORF">CR513_04360</name>
</gene>
<dbReference type="EMBL" id="QJKJ01000726">
    <property type="protein sequence ID" value="RDY11038.1"/>
    <property type="molecule type" value="Genomic_DNA"/>
</dbReference>